<keyword evidence="2 7" id="KW-0813">Transport</keyword>
<dbReference type="CDD" id="cd06261">
    <property type="entry name" value="TM_PBP2"/>
    <property type="match status" value="1"/>
</dbReference>
<dbReference type="EMBL" id="VFPA01000002">
    <property type="protein sequence ID" value="TQM11404.1"/>
    <property type="molecule type" value="Genomic_DNA"/>
</dbReference>
<feature type="domain" description="ABC transmembrane type-1" evidence="9">
    <location>
        <begin position="90"/>
        <end position="274"/>
    </location>
</feature>
<feature type="compositionally biased region" description="Low complexity" evidence="8">
    <location>
        <begin position="15"/>
        <end position="31"/>
    </location>
</feature>
<dbReference type="PANTHER" id="PTHR30151">
    <property type="entry name" value="ALKANE SULFONATE ABC TRANSPORTER-RELATED, MEMBRANE SUBUNIT"/>
    <property type="match status" value="1"/>
</dbReference>
<dbReference type="InterPro" id="IPR035906">
    <property type="entry name" value="MetI-like_sf"/>
</dbReference>
<evidence type="ECO:0000256" key="8">
    <source>
        <dbReference type="SAM" id="MobiDB-lite"/>
    </source>
</evidence>
<sequence>MPEVVFTPGRRRTSPDPADAPPRAAGPRSSPTLRQRALARMRIGLLGAAGFVGLIVVWQVVAVAEVIGNGLLPRPGEVLAVIWTGLGDGLAYDLYVSTSRVVIWVAIGIAAAVPVGFVLGWFPLARAVLNPLVNFFRALPPIALVPLVIVYFGIGELARGIILMYAAFFATVVIVFEGIAGIEEKYVRAARTLGADRFEVLLRIVLPFSVPHILTAARVSLGIGWASLVAAELVAAQDGLGAVIQNAGNFLDIPRVYAGIILIGLSALVMDLLIRLASARLVRWQDRGDR</sequence>
<comment type="similarity">
    <text evidence="7">Belongs to the binding-protein-dependent transport system permease family.</text>
</comment>
<evidence type="ECO:0000256" key="3">
    <source>
        <dbReference type="ARBA" id="ARBA00022475"/>
    </source>
</evidence>
<evidence type="ECO:0000256" key="7">
    <source>
        <dbReference type="RuleBase" id="RU363032"/>
    </source>
</evidence>
<dbReference type="Gene3D" id="1.10.3720.10">
    <property type="entry name" value="MetI-like"/>
    <property type="match status" value="1"/>
</dbReference>
<reference evidence="10 11" key="1">
    <citation type="submission" date="2019-06" db="EMBL/GenBank/DDBJ databases">
        <title>Sequencing the genomes of 1000 actinobacteria strains.</title>
        <authorList>
            <person name="Klenk H.-P."/>
        </authorList>
    </citation>
    <scope>NUCLEOTIDE SEQUENCE [LARGE SCALE GENOMIC DNA]</scope>
    <source>
        <strain evidence="10 11">DSM 45301</strain>
    </source>
</reference>
<evidence type="ECO:0000256" key="1">
    <source>
        <dbReference type="ARBA" id="ARBA00004651"/>
    </source>
</evidence>
<comment type="subcellular location">
    <subcellularLocation>
        <location evidence="1 7">Cell membrane</location>
        <topology evidence="1 7">Multi-pass membrane protein</topology>
    </subcellularLocation>
</comment>
<dbReference type="InterPro" id="IPR000515">
    <property type="entry name" value="MetI-like"/>
</dbReference>
<accession>A0A543DQ24</accession>
<feature type="region of interest" description="Disordered" evidence="8">
    <location>
        <begin position="1"/>
        <end position="31"/>
    </location>
</feature>
<keyword evidence="5 7" id="KW-1133">Transmembrane helix</keyword>
<dbReference type="GO" id="GO:0055085">
    <property type="term" value="P:transmembrane transport"/>
    <property type="evidence" value="ECO:0007669"/>
    <property type="project" value="InterPro"/>
</dbReference>
<feature type="transmembrane region" description="Helical" evidence="7">
    <location>
        <begin position="43"/>
        <end position="64"/>
    </location>
</feature>
<feature type="transmembrane region" description="Helical" evidence="7">
    <location>
        <begin position="101"/>
        <end position="122"/>
    </location>
</feature>
<keyword evidence="4 7" id="KW-0812">Transmembrane</keyword>
<evidence type="ECO:0000256" key="5">
    <source>
        <dbReference type="ARBA" id="ARBA00022989"/>
    </source>
</evidence>
<comment type="caution">
    <text evidence="10">The sequence shown here is derived from an EMBL/GenBank/DDBJ whole genome shotgun (WGS) entry which is preliminary data.</text>
</comment>
<evidence type="ECO:0000256" key="4">
    <source>
        <dbReference type="ARBA" id="ARBA00022692"/>
    </source>
</evidence>
<evidence type="ECO:0000313" key="11">
    <source>
        <dbReference type="Proteomes" id="UP000315677"/>
    </source>
</evidence>
<dbReference type="GO" id="GO:0005886">
    <property type="term" value="C:plasma membrane"/>
    <property type="evidence" value="ECO:0007669"/>
    <property type="project" value="UniProtKB-SubCell"/>
</dbReference>
<feature type="transmembrane region" description="Helical" evidence="7">
    <location>
        <begin position="256"/>
        <end position="277"/>
    </location>
</feature>
<dbReference type="Pfam" id="PF00528">
    <property type="entry name" value="BPD_transp_1"/>
    <property type="match status" value="1"/>
</dbReference>
<keyword evidence="11" id="KW-1185">Reference proteome</keyword>
<dbReference type="Proteomes" id="UP000315677">
    <property type="component" value="Unassembled WGS sequence"/>
</dbReference>
<feature type="transmembrane region" description="Helical" evidence="7">
    <location>
        <begin position="160"/>
        <end position="179"/>
    </location>
</feature>
<proteinExistence type="inferred from homology"/>
<feature type="transmembrane region" description="Helical" evidence="7">
    <location>
        <begin position="134"/>
        <end position="154"/>
    </location>
</feature>
<keyword evidence="6 7" id="KW-0472">Membrane</keyword>
<evidence type="ECO:0000259" key="9">
    <source>
        <dbReference type="PROSITE" id="PS50928"/>
    </source>
</evidence>
<dbReference type="AlphaFoldDB" id="A0A543DQ24"/>
<protein>
    <submittedName>
        <fullName evidence="10">NitT/TauT family transport system permease protein</fullName>
    </submittedName>
</protein>
<organism evidence="10 11">
    <name type="scientific">Pseudonocardia kunmingensis</name>
    <dbReference type="NCBI Taxonomy" id="630975"/>
    <lineage>
        <taxon>Bacteria</taxon>
        <taxon>Bacillati</taxon>
        <taxon>Actinomycetota</taxon>
        <taxon>Actinomycetes</taxon>
        <taxon>Pseudonocardiales</taxon>
        <taxon>Pseudonocardiaceae</taxon>
        <taxon>Pseudonocardia</taxon>
    </lineage>
</organism>
<dbReference type="PANTHER" id="PTHR30151:SF0">
    <property type="entry name" value="ABC TRANSPORTER PERMEASE PROTEIN MJ0413-RELATED"/>
    <property type="match status" value="1"/>
</dbReference>
<dbReference type="SUPFAM" id="SSF161098">
    <property type="entry name" value="MetI-like"/>
    <property type="match status" value="1"/>
</dbReference>
<evidence type="ECO:0000313" key="10">
    <source>
        <dbReference type="EMBL" id="TQM11404.1"/>
    </source>
</evidence>
<evidence type="ECO:0000256" key="2">
    <source>
        <dbReference type="ARBA" id="ARBA00022448"/>
    </source>
</evidence>
<evidence type="ECO:0000256" key="6">
    <source>
        <dbReference type="ARBA" id="ARBA00023136"/>
    </source>
</evidence>
<dbReference type="RefSeq" id="WP_211366686.1">
    <property type="nucleotide sequence ID" value="NZ_VFPA01000002.1"/>
</dbReference>
<gene>
    <name evidence="10" type="ORF">FB558_3965</name>
</gene>
<keyword evidence="3" id="KW-1003">Cell membrane</keyword>
<name>A0A543DQ24_9PSEU</name>
<dbReference type="PROSITE" id="PS50928">
    <property type="entry name" value="ABC_TM1"/>
    <property type="match status" value="1"/>
</dbReference>